<dbReference type="Pfam" id="PF03748">
    <property type="entry name" value="FliL"/>
    <property type="match status" value="1"/>
</dbReference>
<evidence type="ECO:0000313" key="12">
    <source>
        <dbReference type="Proteomes" id="UP001201985"/>
    </source>
</evidence>
<comment type="caution">
    <text evidence="11">The sequence shown here is derived from an EMBL/GenBank/DDBJ whole genome shotgun (WGS) entry which is preliminary data.</text>
</comment>
<keyword evidence="7 10" id="KW-0283">Flagellar rotation</keyword>
<keyword evidence="5 10" id="KW-0145">Chemotaxis</keyword>
<evidence type="ECO:0000313" key="11">
    <source>
        <dbReference type="EMBL" id="MCI0754760.1"/>
    </source>
</evidence>
<keyword evidence="6 10" id="KW-0812">Transmembrane</keyword>
<keyword evidence="9 10" id="KW-0472">Membrane</keyword>
<feature type="transmembrane region" description="Helical" evidence="10">
    <location>
        <begin position="21"/>
        <end position="43"/>
    </location>
</feature>
<reference evidence="11 12" key="1">
    <citation type="submission" date="2022-03" db="EMBL/GenBank/DDBJ databases">
        <title>Complete genome analysis of Roseomonas KG 17.1 : a prolific producer of plant growth promoters.</title>
        <authorList>
            <person name="Saadouli I."/>
            <person name="Najjari A."/>
            <person name="Mosbah A."/>
            <person name="Ouzari H.I."/>
        </authorList>
    </citation>
    <scope>NUCLEOTIDE SEQUENCE [LARGE SCALE GENOMIC DNA]</scope>
    <source>
        <strain evidence="11 12">KG17-1</strain>
    </source>
</reference>
<gene>
    <name evidence="11" type="ORF">MON41_13440</name>
</gene>
<evidence type="ECO:0000256" key="10">
    <source>
        <dbReference type="RuleBase" id="RU364125"/>
    </source>
</evidence>
<evidence type="ECO:0000256" key="7">
    <source>
        <dbReference type="ARBA" id="ARBA00022779"/>
    </source>
</evidence>
<evidence type="ECO:0000256" key="3">
    <source>
        <dbReference type="ARBA" id="ARBA00008281"/>
    </source>
</evidence>
<comment type="function">
    <text evidence="1 10">Controls the rotational direction of flagella during chemotaxis.</text>
</comment>
<keyword evidence="12" id="KW-1185">Reference proteome</keyword>
<comment type="similarity">
    <text evidence="3 10">Belongs to the FliL family.</text>
</comment>
<proteinExistence type="inferred from homology"/>
<evidence type="ECO:0000256" key="6">
    <source>
        <dbReference type="ARBA" id="ARBA00022692"/>
    </source>
</evidence>
<evidence type="ECO:0000256" key="2">
    <source>
        <dbReference type="ARBA" id="ARBA00004162"/>
    </source>
</evidence>
<evidence type="ECO:0000256" key="9">
    <source>
        <dbReference type="ARBA" id="ARBA00023136"/>
    </source>
</evidence>
<accession>A0ABS9W634</accession>
<keyword evidence="11" id="KW-0969">Cilium</keyword>
<keyword evidence="11" id="KW-0966">Cell projection</keyword>
<evidence type="ECO:0000256" key="5">
    <source>
        <dbReference type="ARBA" id="ARBA00022500"/>
    </source>
</evidence>
<dbReference type="InterPro" id="IPR005503">
    <property type="entry name" value="FliL"/>
</dbReference>
<keyword evidence="11" id="KW-0282">Flagellum</keyword>
<protein>
    <recommendedName>
        <fullName evidence="10">Flagellar protein FliL</fullName>
    </recommendedName>
</protein>
<evidence type="ECO:0000256" key="8">
    <source>
        <dbReference type="ARBA" id="ARBA00022989"/>
    </source>
</evidence>
<evidence type="ECO:0000256" key="4">
    <source>
        <dbReference type="ARBA" id="ARBA00022475"/>
    </source>
</evidence>
<sequence length="173" mass="18398">MSSTTTDASAKNDRKRGRRRLLPLLALVPVLLGAAGAGIWFLVPGAADGARRLAGLGPAEGMSAEATSAAAAPLPSFIEYPEMTVTLPNAGRPRQLRLKLAVEVQGDPAAAQPDLMSPRVYDSLVLYLRTLRDGEMDGALAMERLRGDLHRRLEMVLGAGRVRDVLITGFVVA</sequence>
<evidence type="ECO:0000256" key="1">
    <source>
        <dbReference type="ARBA" id="ARBA00002254"/>
    </source>
</evidence>
<keyword evidence="10" id="KW-0997">Cell inner membrane</keyword>
<name>A0ABS9W634_9PROT</name>
<dbReference type="Proteomes" id="UP001201985">
    <property type="component" value="Unassembled WGS sequence"/>
</dbReference>
<comment type="subcellular location">
    <subcellularLocation>
        <location evidence="10">Cell inner membrane</location>
    </subcellularLocation>
    <subcellularLocation>
        <location evidence="2">Cell membrane</location>
        <topology evidence="2">Single-pass membrane protein</topology>
    </subcellularLocation>
</comment>
<dbReference type="EMBL" id="JALBUU010000004">
    <property type="protein sequence ID" value="MCI0754760.1"/>
    <property type="molecule type" value="Genomic_DNA"/>
</dbReference>
<keyword evidence="8 10" id="KW-1133">Transmembrane helix</keyword>
<keyword evidence="4" id="KW-1003">Cell membrane</keyword>
<organism evidence="11 12">
    <name type="scientific">Teichococcus vastitatis</name>
    <dbReference type="NCBI Taxonomy" id="2307076"/>
    <lineage>
        <taxon>Bacteria</taxon>
        <taxon>Pseudomonadati</taxon>
        <taxon>Pseudomonadota</taxon>
        <taxon>Alphaproteobacteria</taxon>
        <taxon>Acetobacterales</taxon>
        <taxon>Roseomonadaceae</taxon>
        <taxon>Roseomonas</taxon>
    </lineage>
</organism>